<reference evidence="3 4" key="1">
    <citation type="submission" date="2015-11" db="EMBL/GenBank/DDBJ databases">
        <authorList>
            <consortium name="Pathogen Informatics"/>
        </authorList>
    </citation>
    <scope>NUCLEOTIDE SEQUENCE [LARGE SCALE GENOMIC DNA]</scope>
    <source>
        <strain evidence="3 4">006A-0191</strain>
    </source>
</reference>
<feature type="region of interest" description="Disordered" evidence="2">
    <location>
        <begin position="57"/>
        <end position="81"/>
    </location>
</feature>
<evidence type="ECO:0000313" key="4">
    <source>
        <dbReference type="Proteomes" id="UP000052257"/>
    </source>
</evidence>
<name>A0A9W5AWA5_CAMHY</name>
<proteinExistence type="predicted"/>
<dbReference type="RefSeq" id="WP_059427782.1">
    <property type="nucleotide sequence ID" value="NZ_FAUT01000007.1"/>
</dbReference>
<organism evidence="3 4">
    <name type="scientific">Campylobacter hyointestinalis subsp. hyointestinalis</name>
    <dbReference type="NCBI Taxonomy" id="91352"/>
    <lineage>
        <taxon>Bacteria</taxon>
        <taxon>Pseudomonadati</taxon>
        <taxon>Campylobacterota</taxon>
        <taxon>Epsilonproteobacteria</taxon>
        <taxon>Campylobacterales</taxon>
        <taxon>Campylobacteraceae</taxon>
        <taxon>Campylobacter</taxon>
    </lineage>
</organism>
<keyword evidence="1" id="KW-0175">Coiled coil</keyword>
<dbReference type="AlphaFoldDB" id="A0A9W5AWA5"/>
<comment type="caution">
    <text evidence="3">The sequence shown here is derived from an EMBL/GenBank/DDBJ whole genome shotgun (WGS) entry which is preliminary data.</text>
</comment>
<dbReference type="EMBL" id="FAUW01000008">
    <property type="protein sequence ID" value="CUU89686.1"/>
    <property type="molecule type" value="Genomic_DNA"/>
</dbReference>
<protein>
    <submittedName>
        <fullName evidence="3">Uncharacterized protein</fullName>
    </submittedName>
</protein>
<feature type="coiled-coil region" evidence="1">
    <location>
        <begin position="21"/>
        <end position="56"/>
    </location>
</feature>
<evidence type="ECO:0000313" key="3">
    <source>
        <dbReference type="EMBL" id="CUU89686.1"/>
    </source>
</evidence>
<accession>A0A9W5AWA5</accession>
<sequence>MDGLGLTCVPLSATEKQTIDLQKIIEEQQKAEQKALKKANELKQKIEIQANFKEEITIKSDNKENKSDSNKDKNSLVDISA</sequence>
<gene>
    <name evidence="3" type="ORF">ERS739220_02016</name>
</gene>
<evidence type="ECO:0000256" key="2">
    <source>
        <dbReference type="SAM" id="MobiDB-lite"/>
    </source>
</evidence>
<dbReference type="Proteomes" id="UP000052257">
    <property type="component" value="Unassembled WGS sequence"/>
</dbReference>
<dbReference type="GeneID" id="29474162"/>
<feature type="compositionally biased region" description="Basic and acidic residues" evidence="2">
    <location>
        <begin position="57"/>
        <end position="75"/>
    </location>
</feature>
<evidence type="ECO:0000256" key="1">
    <source>
        <dbReference type="SAM" id="Coils"/>
    </source>
</evidence>